<evidence type="ECO:0000256" key="2">
    <source>
        <dbReference type="SAM" id="SignalP"/>
    </source>
</evidence>
<accession>A0AAD5NGA9</accession>
<protein>
    <submittedName>
        <fullName evidence="3">Uncharacterized protein</fullName>
    </submittedName>
</protein>
<feature type="compositionally biased region" description="Low complexity" evidence="1">
    <location>
        <begin position="78"/>
        <end position="91"/>
    </location>
</feature>
<proteinExistence type="predicted"/>
<dbReference type="PANTHER" id="PTHR36245">
    <property type="entry name" value="GLYCINE-RICH PROTEIN DOT1-LIKE"/>
    <property type="match status" value="1"/>
</dbReference>
<reference evidence="3" key="2">
    <citation type="submission" date="2023-02" db="EMBL/GenBank/DDBJ databases">
        <authorList>
            <person name="Swenson N.G."/>
            <person name="Wegrzyn J.L."/>
            <person name="Mcevoy S.L."/>
        </authorList>
    </citation>
    <scope>NUCLEOTIDE SEQUENCE</scope>
    <source>
        <strain evidence="3">91603</strain>
        <tissue evidence="3">Leaf</tissue>
    </source>
</reference>
<dbReference type="PANTHER" id="PTHR36245:SF7">
    <property type="entry name" value="GLYCINE-RICH PROTEIN"/>
    <property type="match status" value="1"/>
</dbReference>
<keyword evidence="4" id="KW-1185">Reference proteome</keyword>
<gene>
    <name evidence="3" type="ORF">LWI28_008086</name>
</gene>
<sequence length="148" mass="15512">MGFRKLGLLITFFTFLHMFESSSPLQKPLHSESLQNIQPSNEDQHSNKNDNYGRSSVIYSSKIARGGLGGTSGGKSTGSGESTGNNGGSSSPYVQGGTAVIPVYAGGAASNRHPNTHRGAGNSNHKGIGLLALILTAMTSLVHLYSEY</sequence>
<keyword evidence="2" id="KW-0732">Signal</keyword>
<dbReference type="Proteomes" id="UP001064489">
    <property type="component" value="Chromosome 12"/>
</dbReference>
<dbReference type="EMBL" id="JAJSOW010000107">
    <property type="protein sequence ID" value="KAI9156526.1"/>
    <property type="molecule type" value="Genomic_DNA"/>
</dbReference>
<evidence type="ECO:0000313" key="3">
    <source>
        <dbReference type="EMBL" id="KAI9156526.1"/>
    </source>
</evidence>
<dbReference type="AlphaFoldDB" id="A0AAD5NGA9"/>
<name>A0AAD5NGA9_ACENE</name>
<comment type="caution">
    <text evidence="3">The sequence shown here is derived from an EMBL/GenBank/DDBJ whole genome shotgun (WGS) entry which is preliminary data.</text>
</comment>
<feature type="region of interest" description="Disordered" evidence="1">
    <location>
        <begin position="26"/>
        <end position="94"/>
    </location>
</feature>
<feature type="compositionally biased region" description="Polar residues" evidence="1">
    <location>
        <begin position="49"/>
        <end position="59"/>
    </location>
</feature>
<feature type="compositionally biased region" description="Polar residues" evidence="1">
    <location>
        <begin position="32"/>
        <end position="41"/>
    </location>
</feature>
<feature type="signal peptide" evidence="2">
    <location>
        <begin position="1"/>
        <end position="21"/>
    </location>
</feature>
<feature type="compositionally biased region" description="Gly residues" evidence="1">
    <location>
        <begin position="66"/>
        <end position="77"/>
    </location>
</feature>
<reference evidence="3" key="1">
    <citation type="journal article" date="2022" name="Plant J.">
        <title>Strategies of tolerance reflected in two North American maple genomes.</title>
        <authorList>
            <person name="McEvoy S.L."/>
            <person name="Sezen U.U."/>
            <person name="Trouern-Trend A."/>
            <person name="McMahon S.M."/>
            <person name="Schaberg P.G."/>
            <person name="Yang J."/>
            <person name="Wegrzyn J.L."/>
            <person name="Swenson N.G."/>
        </authorList>
    </citation>
    <scope>NUCLEOTIDE SEQUENCE</scope>
    <source>
        <strain evidence="3">91603</strain>
    </source>
</reference>
<evidence type="ECO:0000313" key="4">
    <source>
        <dbReference type="Proteomes" id="UP001064489"/>
    </source>
</evidence>
<organism evidence="3 4">
    <name type="scientific">Acer negundo</name>
    <name type="common">Box elder</name>
    <dbReference type="NCBI Taxonomy" id="4023"/>
    <lineage>
        <taxon>Eukaryota</taxon>
        <taxon>Viridiplantae</taxon>
        <taxon>Streptophyta</taxon>
        <taxon>Embryophyta</taxon>
        <taxon>Tracheophyta</taxon>
        <taxon>Spermatophyta</taxon>
        <taxon>Magnoliopsida</taxon>
        <taxon>eudicotyledons</taxon>
        <taxon>Gunneridae</taxon>
        <taxon>Pentapetalae</taxon>
        <taxon>rosids</taxon>
        <taxon>malvids</taxon>
        <taxon>Sapindales</taxon>
        <taxon>Sapindaceae</taxon>
        <taxon>Hippocastanoideae</taxon>
        <taxon>Acereae</taxon>
        <taxon>Acer</taxon>
    </lineage>
</organism>
<evidence type="ECO:0000256" key="1">
    <source>
        <dbReference type="SAM" id="MobiDB-lite"/>
    </source>
</evidence>
<feature type="chain" id="PRO_5042027899" evidence="2">
    <location>
        <begin position="22"/>
        <end position="148"/>
    </location>
</feature>